<dbReference type="Proteomes" id="UP000235828">
    <property type="component" value="Chromosome B"/>
</dbReference>
<dbReference type="KEGG" id="vta:B1830"/>
<name>A0A2N8ZNG8_9VIBR</name>
<sequence>MREKGGGDVMRDGNGYLKAWNALAVHGKSVDWQRKVEAGLLDFGGQSMAVDAGTIKKEHQGVLVLHGGVRAIDAQ</sequence>
<evidence type="ECO:0000313" key="2">
    <source>
        <dbReference type="Proteomes" id="UP000235828"/>
    </source>
</evidence>
<reference evidence="1 2" key="1">
    <citation type="submission" date="2017-10" db="EMBL/GenBank/DDBJ databases">
        <authorList>
            <person name="Banno H."/>
            <person name="Chua N.-H."/>
        </authorList>
    </citation>
    <scope>NUCLEOTIDE SEQUENCE [LARGE SCALE GENOMIC DNA]</scope>
    <source>
        <strain evidence="1">Vibrio tapetis CECT4600</strain>
    </source>
</reference>
<evidence type="ECO:0000313" key="1">
    <source>
        <dbReference type="EMBL" id="SON53442.1"/>
    </source>
</evidence>
<protein>
    <submittedName>
        <fullName evidence="1">Uncharacterized protein</fullName>
    </submittedName>
</protein>
<dbReference type="EMBL" id="LT960612">
    <property type="protein sequence ID" value="SON53442.1"/>
    <property type="molecule type" value="Genomic_DNA"/>
</dbReference>
<organism evidence="1 2">
    <name type="scientific">Vibrio tapetis subsp. tapetis</name>
    <dbReference type="NCBI Taxonomy" id="1671868"/>
    <lineage>
        <taxon>Bacteria</taxon>
        <taxon>Pseudomonadati</taxon>
        <taxon>Pseudomonadota</taxon>
        <taxon>Gammaproteobacteria</taxon>
        <taxon>Vibrionales</taxon>
        <taxon>Vibrionaceae</taxon>
        <taxon>Vibrio</taxon>
    </lineage>
</organism>
<accession>A0A2N8ZNG8</accession>
<dbReference type="AlphaFoldDB" id="A0A2N8ZNG8"/>
<keyword evidence="2" id="KW-1185">Reference proteome</keyword>
<proteinExistence type="predicted"/>
<gene>
    <name evidence="1" type="ORF">VTAP4600_B1830</name>
</gene>